<dbReference type="InterPro" id="IPR036821">
    <property type="entry name" value="Peptide_deformylase_sf"/>
</dbReference>
<dbReference type="FunFam" id="3.90.45.10:FF:000002">
    <property type="entry name" value="Peptide deformylase"/>
    <property type="match status" value="1"/>
</dbReference>
<evidence type="ECO:0000256" key="1">
    <source>
        <dbReference type="ARBA" id="ARBA00010759"/>
    </source>
</evidence>
<dbReference type="EMBL" id="AGXA01000004">
    <property type="protein sequence ID" value="EKU94153.1"/>
    <property type="molecule type" value="Genomic_DNA"/>
</dbReference>
<proteinExistence type="inferred from homology"/>
<accession>K9EBT7</accession>
<keyword evidence="3 6" id="KW-0378">Hydrolase</keyword>
<dbReference type="OrthoDB" id="9784988at2"/>
<reference evidence="7 8" key="1">
    <citation type="submission" date="2012-09" db="EMBL/GenBank/DDBJ databases">
        <title>The Genome Sequence of Alloiococcus otitis ATCC 51267.</title>
        <authorList>
            <consortium name="The Broad Institute Genome Sequencing Platform"/>
            <person name="Earl A."/>
            <person name="Ward D."/>
            <person name="Feldgarden M."/>
            <person name="Gevers D."/>
            <person name="Huys G."/>
            <person name="Walker B."/>
            <person name="Young S.K."/>
            <person name="Zeng Q."/>
            <person name="Gargeya S."/>
            <person name="Fitzgerald M."/>
            <person name="Haas B."/>
            <person name="Abouelleil A."/>
            <person name="Alvarado L."/>
            <person name="Arachchi H.M."/>
            <person name="Berlin A.M."/>
            <person name="Chapman S.B."/>
            <person name="Goldberg J."/>
            <person name="Griggs A."/>
            <person name="Gujja S."/>
            <person name="Hansen M."/>
            <person name="Howarth C."/>
            <person name="Imamovic A."/>
            <person name="Larimer J."/>
            <person name="McCowen C."/>
            <person name="Montmayeur A."/>
            <person name="Murphy C."/>
            <person name="Neiman D."/>
            <person name="Pearson M."/>
            <person name="Priest M."/>
            <person name="Roberts A."/>
            <person name="Saif S."/>
            <person name="Shea T."/>
            <person name="Sisk P."/>
            <person name="Sykes S."/>
            <person name="Wortman J."/>
            <person name="Nusbaum C."/>
            <person name="Birren B."/>
        </authorList>
    </citation>
    <scope>NUCLEOTIDE SEQUENCE [LARGE SCALE GENOMIC DNA]</scope>
    <source>
        <strain evidence="7 8">ATCC 51267</strain>
    </source>
</reference>
<dbReference type="SUPFAM" id="SSF56420">
    <property type="entry name" value="Peptide deformylase"/>
    <property type="match status" value="1"/>
</dbReference>
<dbReference type="STRING" id="883081.HMPREF9698_00185"/>
<feature type="active site" evidence="6">
    <location>
        <position position="156"/>
    </location>
</feature>
<dbReference type="Gene3D" id="3.90.45.10">
    <property type="entry name" value="Peptide deformylase"/>
    <property type="match status" value="1"/>
</dbReference>
<comment type="function">
    <text evidence="6">Removes the formyl group from the N-terminal Met of newly synthesized proteins. Requires at least a dipeptide for an efficient rate of reaction. N-terminal L-methionine is a prerequisite for activity but the enzyme has broad specificity at other positions.</text>
</comment>
<dbReference type="NCBIfam" id="TIGR00079">
    <property type="entry name" value="pept_deformyl"/>
    <property type="match status" value="1"/>
</dbReference>
<dbReference type="GO" id="GO:0006412">
    <property type="term" value="P:translation"/>
    <property type="evidence" value="ECO:0007669"/>
    <property type="project" value="UniProtKB-UniRule"/>
</dbReference>
<keyword evidence="5 6" id="KW-0408">Iron</keyword>
<organism evidence="7 8">
    <name type="scientific">Alloiococcus otitis ATCC 51267</name>
    <dbReference type="NCBI Taxonomy" id="883081"/>
    <lineage>
        <taxon>Bacteria</taxon>
        <taxon>Bacillati</taxon>
        <taxon>Bacillota</taxon>
        <taxon>Bacilli</taxon>
        <taxon>Lactobacillales</taxon>
        <taxon>Carnobacteriaceae</taxon>
        <taxon>Alloiococcus</taxon>
    </lineage>
</organism>
<protein>
    <recommendedName>
        <fullName evidence="6">Peptide deformylase</fullName>
        <shortName evidence="6">PDF</shortName>
        <ecNumber evidence="6">3.5.1.88</ecNumber>
    </recommendedName>
    <alternativeName>
        <fullName evidence="6">Polypeptide deformylase</fullName>
    </alternativeName>
</protein>
<dbReference type="PRINTS" id="PR01576">
    <property type="entry name" value="PDEFORMYLASE"/>
</dbReference>
<dbReference type="eggNOG" id="COG0242">
    <property type="taxonomic scope" value="Bacteria"/>
</dbReference>
<dbReference type="HOGENOM" id="CLU_061901_4_0_9"/>
<comment type="similarity">
    <text evidence="1 6">Belongs to the polypeptide deformylase family.</text>
</comment>
<dbReference type="HAMAP" id="MF_00163">
    <property type="entry name" value="Pep_deformylase"/>
    <property type="match status" value="1"/>
</dbReference>
<dbReference type="EC" id="3.5.1.88" evidence="6"/>
<dbReference type="CDD" id="cd00487">
    <property type="entry name" value="Pep_deformylase"/>
    <property type="match status" value="1"/>
</dbReference>
<evidence type="ECO:0000313" key="7">
    <source>
        <dbReference type="EMBL" id="EKU94153.1"/>
    </source>
</evidence>
<evidence type="ECO:0000256" key="4">
    <source>
        <dbReference type="ARBA" id="ARBA00022917"/>
    </source>
</evidence>
<dbReference type="Pfam" id="PF01327">
    <property type="entry name" value="Pep_deformylase"/>
    <property type="match status" value="1"/>
</dbReference>
<dbReference type="GO" id="GO:0042586">
    <property type="term" value="F:peptide deformylase activity"/>
    <property type="evidence" value="ECO:0007669"/>
    <property type="project" value="UniProtKB-UniRule"/>
</dbReference>
<keyword evidence="8" id="KW-1185">Reference proteome</keyword>
<gene>
    <name evidence="6" type="primary">def</name>
    <name evidence="7" type="ORF">HMPREF9698_00185</name>
</gene>
<keyword evidence="2 6" id="KW-0479">Metal-binding</keyword>
<dbReference type="Proteomes" id="UP000009875">
    <property type="component" value="Unassembled WGS sequence"/>
</dbReference>
<dbReference type="PATRIC" id="fig|883081.3.peg.187"/>
<dbReference type="PIRSF" id="PIRSF004749">
    <property type="entry name" value="Pep_def"/>
    <property type="match status" value="1"/>
</dbReference>
<dbReference type="PANTHER" id="PTHR10458:SF8">
    <property type="entry name" value="PEPTIDE DEFORMYLASE 2"/>
    <property type="match status" value="1"/>
</dbReference>
<evidence type="ECO:0000256" key="5">
    <source>
        <dbReference type="ARBA" id="ARBA00023004"/>
    </source>
</evidence>
<evidence type="ECO:0000313" key="8">
    <source>
        <dbReference type="Proteomes" id="UP000009875"/>
    </source>
</evidence>
<dbReference type="InterPro" id="IPR023635">
    <property type="entry name" value="Peptide_deformylase"/>
</dbReference>
<name>K9EBT7_9LACT</name>
<feature type="binding site" evidence="6">
    <location>
        <position position="112"/>
    </location>
    <ligand>
        <name>Fe cation</name>
        <dbReference type="ChEBI" id="CHEBI:24875"/>
    </ligand>
</feature>
<comment type="cofactor">
    <cofactor evidence="6">
        <name>Fe(2+)</name>
        <dbReference type="ChEBI" id="CHEBI:29033"/>
    </cofactor>
    <text evidence="6">Binds 1 Fe(2+) ion.</text>
</comment>
<dbReference type="RefSeq" id="WP_003776404.1">
    <property type="nucleotide sequence ID" value="NZ_JH992957.1"/>
</dbReference>
<comment type="caution">
    <text evidence="7">The sequence shown here is derived from an EMBL/GenBank/DDBJ whole genome shotgun (WGS) entry which is preliminary data.</text>
</comment>
<comment type="catalytic activity">
    <reaction evidence="6">
        <text>N-terminal N-formyl-L-methionyl-[peptide] + H2O = N-terminal L-methionyl-[peptide] + formate</text>
        <dbReference type="Rhea" id="RHEA:24420"/>
        <dbReference type="Rhea" id="RHEA-COMP:10639"/>
        <dbReference type="Rhea" id="RHEA-COMP:10640"/>
        <dbReference type="ChEBI" id="CHEBI:15377"/>
        <dbReference type="ChEBI" id="CHEBI:15740"/>
        <dbReference type="ChEBI" id="CHEBI:49298"/>
        <dbReference type="ChEBI" id="CHEBI:64731"/>
        <dbReference type="EC" id="3.5.1.88"/>
    </reaction>
</comment>
<dbReference type="AlphaFoldDB" id="K9EBT7"/>
<evidence type="ECO:0000256" key="3">
    <source>
        <dbReference type="ARBA" id="ARBA00022801"/>
    </source>
</evidence>
<dbReference type="PANTHER" id="PTHR10458">
    <property type="entry name" value="PEPTIDE DEFORMYLASE"/>
    <property type="match status" value="1"/>
</dbReference>
<feature type="binding site" evidence="6">
    <location>
        <position position="159"/>
    </location>
    <ligand>
        <name>Fe cation</name>
        <dbReference type="ChEBI" id="CHEBI:24875"/>
    </ligand>
</feature>
<evidence type="ECO:0000256" key="6">
    <source>
        <dbReference type="HAMAP-Rule" id="MF_00163"/>
    </source>
</evidence>
<sequence>MITMKDIIREGHPTLRKVAEEVTFPLDDASKQTAQDMLEFVKNSQDPELAEKYDLRPGVGIAAPQIDISKRFIAVYLSEEENDGQEFSRIMFNPKIISHSAGKTALPTGEGCLSVDRKVAGIVPRAARVKIQYFDQDGQKHEERLRNYPAIVVQHEIDHLNGVLFFDRIDPDNPLALPDDVELLGVN</sequence>
<dbReference type="GO" id="GO:0046872">
    <property type="term" value="F:metal ion binding"/>
    <property type="evidence" value="ECO:0007669"/>
    <property type="project" value="UniProtKB-KW"/>
</dbReference>
<keyword evidence="4 6" id="KW-0648">Protein biosynthesis</keyword>
<feature type="binding site" evidence="6">
    <location>
        <position position="155"/>
    </location>
    <ligand>
        <name>Fe cation</name>
        <dbReference type="ChEBI" id="CHEBI:24875"/>
    </ligand>
</feature>
<evidence type="ECO:0000256" key="2">
    <source>
        <dbReference type="ARBA" id="ARBA00022723"/>
    </source>
</evidence>